<feature type="region of interest" description="Disordered" evidence="1">
    <location>
        <begin position="266"/>
        <end position="348"/>
    </location>
</feature>
<feature type="compositionally biased region" description="Acidic residues" evidence="1">
    <location>
        <begin position="281"/>
        <end position="296"/>
    </location>
</feature>
<dbReference type="Ensembl" id="ENSACCT00020009126.1">
    <property type="protein sequence ID" value="ENSACCP00020008746.1"/>
    <property type="gene ID" value="ENSACCG00020005960.1"/>
</dbReference>
<name>A0A663E9U1_AQUCH</name>
<dbReference type="InParanoid" id="A0A663E9U1"/>
<sequence length="440" mass="43857">IRQGERPGCSPAARGAWRGRRGARAAQGTSRGPGVWVPGSGGPAVWGSRGSRTPGPPSAGVRGSGGPRRGDPGPCQDGPGRGQGERGPGALGQAPGSARAAAGGGGQGLRAAPGSPALTRAGPGRAGAAAAAIRVPGGGGAARGGSRDEPRRSGHRSAPPGSARHGTARTGPARYGPGRQRPRRGRGCTGPGAGAGPGVGGPGAGGSRGRAVPAQARAVPSAAGVAGSPWPPARPAALGQPGLTPASAAGPDGMAARILHRLRHALAGEGGREERACGGSEAEDCPESSELEDDTEGLSTRLSGTLSFTSHEEEEEEEEEDGAGDELGEPPQPTGTAAEWGPAAERPGGSLLTRQLQELWKKSRGSLVPQRLLFEVTSASVVSERSSKYVVSEPGGAGWARDGHRGGRGSCFLLGQGSHGAGAYFSLSFPVLLGRCWRLR</sequence>
<feature type="compositionally biased region" description="Low complexity" evidence="1">
    <location>
        <begin position="24"/>
        <end position="38"/>
    </location>
</feature>
<reference evidence="2" key="2">
    <citation type="submission" date="2025-09" db="UniProtKB">
        <authorList>
            <consortium name="Ensembl"/>
        </authorList>
    </citation>
    <scope>IDENTIFICATION</scope>
</reference>
<evidence type="ECO:0000256" key="1">
    <source>
        <dbReference type="SAM" id="MobiDB-lite"/>
    </source>
</evidence>
<feature type="compositionally biased region" description="Low complexity" evidence="1">
    <location>
        <begin position="91"/>
        <end position="101"/>
    </location>
</feature>
<evidence type="ECO:0000313" key="2">
    <source>
        <dbReference type="Ensembl" id="ENSACCP00020008746.1"/>
    </source>
</evidence>
<reference evidence="2" key="1">
    <citation type="submission" date="2025-08" db="UniProtKB">
        <authorList>
            <consortium name="Ensembl"/>
        </authorList>
    </citation>
    <scope>IDENTIFICATION</scope>
</reference>
<feature type="compositionally biased region" description="Gly residues" evidence="1">
    <location>
        <begin position="187"/>
        <end position="208"/>
    </location>
</feature>
<feature type="compositionally biased region" description="Polar residues" evidence="1">
    <location>
        <begin position="297"/>
        <end position="309"/>
    </location>
</feature>
<feature type="compositionally biased region" description="Low complexity" evidence="1">
    <location>
        <begin position="109"/>
        <end position="135"/>
    </location>
</feature>
<feature type="region of interest" description="Disordered" evidence="1">
    <location>
        <begin position="1"/>
        <end position="251"/>
    </location>
</feature>
<organism evidence="2 3">
    <name type="scientific">Aquila chrysaetos chrysaetos</name>
    <dbReference type="NCBI Taxonomy" id="223781"/>
    <lineage>
        <taxon>Eukaryota</taxon>
        <taxon>Metazoa</taxon>
        <taxon>Chordata</taxon>
        <taxon>Craniata</taxon>
        <taxon>Vertebrata</taxon>
        <taxon>Euteleostomi</taxon>
        <taxon>Archelosauria</taxon>
        <taxon>Archosauria</taxon>
        <taxon>Dinosauria</taxon>
        <taxon>Saurischia</taxon>
        <taxon>Theropoda</taxon>
        <taxon>Coelurosauria</taxon>
        <taxon>Aves</taxon>
        <taxon>Neognathae</taxon>
        <taxon>Neoaves</taxon>
        <taxon>Telluraves</taxon>
        <taxon>Accipitrimorphae</taxon>
        <taxon>Accipitriformes</taxon>
        <taxon>Accipitridae</taxon>
        <taxon>Accipitrinae</taxon>
        <taxon>Aquila</taxon>
    </lineage>
</organism>
<dbReference type="AlphaFoldDB" id="A0A663E9U1"/>
<keyword evidence="3" id="KW-1185">Reference proteome</keyword>
<evidence type="ECO:0000313" key="3">
    <source>
        <dbReference type="Proteomes" id="UP000472275"/>
    </source>
</evidence>
<dbReference type="Proteomes" id="UP000472275">
    <property type="component" value="Chromosome 3"/>
</dbReference>
<feature type="compositionally biased region" description="Acidic residues" evidence="1">
    <location>
        <begin position="312"/>
        <end position="328"/>
    </location>
</feature>
<accession>A0A663E9U1</accession>
<proteinExistence type="predicted"/>
<gene>
    <name evidence="2" type="primary">SNX21</name>
</gene>
<protein>
    <submittedName>
        <fullName evidence="2">Sorting nexin family member 21</fullName>
    </submittedName>
</protein>
<feature type="compositionally biased region" description="Gly residues" evidence="1">
    <location>
        <begin position="79"/>
        <end position="90"/>
    </location>
</feature>
<dbReference type="GeneTree" id="ENSGT00530000063759"/>